<keyword evidence="1" id="KW-0249">Electron transport</keyword>
<dbReference type="EMBL" id="HG793125">
    <property type="protein sequence ID" value="CDK24816.1"/>
    <property type="molecule type" value="Genomic_DNA"/>
</dbReference>
<keyword evidence="1" id="KW-0813">Transport</keyword>
<reference evidence="2" key="2">
    <citation type="submission" date="2014-02" db="EMBL/GenBank/DDBJ databases">
        <title>Complete DNA sequence of /Kuraishia capsulata/ illustrates novel genomic features among budding yeasts (/Saccharomycotina/).</title>
        <authorList>
            <person name="Morales L."/>
            <person name="Noel B."/>
            <person name="Porcel B."/>
            <person name="Marcet-Houben M."/>
            <person name="Hullo M-F."/>
            <person name="Sacerdot C."/>
            <person name="Tekaia F."/>
            <person name="Leh-Louis V."/>
            <person name="Despons L."/>
            <person name="Khanna V."/>
            <person name="Aury J-M."/>
            <person name="Barbe V."/>
            <person name="Couloux A."/>
            <person name="Labadie K."/>
            <person name="Pelletier E."/>
            <person name="Souciet J-L."/>
            <person name="Boekhout T."/>
            <person name="Gabaldon T."/>
            <person name="Wincker P."/>
            <person name="Dujon B."/>
        </authorList>
    </citation>
    <scope>NUCLEOTIDE SEQUENCE</scope>
    <source>
        <strain evidence="2">CBS 1993</strain>
    </source>
</reference>
<dbReference type="InterPro" id="IPR008554">
    <property type="entry name" value="Glutaredoxin-like"/>
</dbReference>
<dbReference type="AlphaFoldDB" id="W6MGA8"/>
<dbReference type="RefSeq" id="XP_022456831.1">
    <property type="nucleotide sequence ID" value="XM_022605355.1"/>
</dbReference>
<dbReference type="InterPro" id="IPR036249">
    <property type="entry name" value="Thioredoxin-like_sf"/>
</dbReference>
<accession>W6MGA8</accession>
<dbReference type="Pfam" id="PF05768">
    <property type="entry name" value="Glrx-like"/>
    <property type="match status" value="1"/>
</dbReference>
<protein>
    <recommendedName>
        <fullName evidence="1">Glutaredoxin-like protein</fullName>
    </recommendedName>
</protein>
<dbReference type="PANTHER" id="PTHR33558:SF1">
    <property type="entry name" value="GLUTAREDOXIN-LIKE PROTEIN C5ORF63 HOMOLOG"/>
    <property type="match status" value="1"/>
</dbReference>
<dbReference type="Gene3D" id="3.40.30.10">
    <property type="entry name" value="Glutaredoxin"/>
    <property type="match status" value="1"/>
</dbReference>
<organism evidence="2 3">
    <name type="scientific">Kuraishia capsulata CBS 1993</name>
    <dbReference type="NCBI Taxonomy" id="1382522"/>
    <lineage>
        <taxon>Eukaryota</taxon>
        <taxon>Fungi</taxon>
        <taxon>Dikarya</taxon>
        <taxon>Ascomycota</taxon>
        <taxon>Saccharomycotina</taxon>
        <taxon>Pichiomycetes</taxon>
        <taxon>Pichiales</taxon>
        <taxon>Pichiaceae</taxon>
        <taxon>Kuraishia</taxon>
    </lineage>
</organism>
<evidence type="ECO:0000256" key="1">
    <source>
        <dbReference type="RuleBase" id="RU363082"/>
    </source>
</evidence>
<proteinExistence type="inferred from homology"/>
<comment type="similarity">
    <text evidence="1">Belongs to the glutaredoxin family.</text>
</comment>
<name>W6MGA8_9ASCO</name>
<dbReference type="SUPFAM" id="SSF52833">
    <property type="entry name" value="Thioredoxin-like"/>
    <property type="match status" value="1"/>
</dbReference>
<reference evidence="2" key="1">
    <citation type="submission" date="2013-12" db="EMBL/GenBank/DDBJ databases">
        <authorList>
            <person name="Genoscope - CEA"/>
        </authorList>
    </citation>
    <scope>NUCLEOTIDE SEQUENCE</scope>
    <source>
        <strain evidence="2">CBS 1993</strain>
    </source>
</reference>
<dbReference type="HOGENOM" id="CLU_125054_0_0_1"/>
<dbReference type="OrthoDB" id="429967at2759"/>
<evidence type="ECO:0000313" key="3">
    <source>
        <dbReference type="Proteomes" id="UP000019384"/>
    </source>
</evidence>
<evidence type="ECO:0000313" key="2">
    <source>
        <dbReference type="EMBL" id="CDK24816.1"/>
    </source>
</evidence>
<dbReference type="PANTHER" id="PTHR33558">
    <property type="entry name" value="GLUTAREDOXIN-LIKE PROTEIN C5ORF63 HOMOLOG"/>
    <property type="match status" value="1"/>
</dbReference>
<keyword evidence="3" id="KW-1185">Reference proteome</keyword>
<gene>
    <name evidence="2" type="ORF">KUCA_T00000783001</name>
</gene>
<dbReference type="InterPro" id="IPR052565">
    <property type="entry name" value="Glutaredoxin-like_YDR286C"/>
</dbReference>
<dbReference type="Proteomes" id="UP000019384">
    <property type="component" value="Unassembled WGS sequence"/>
</dbReference>
<sequence>MIPLLPSSYLQIHSTTLSTYVTGNKQPSLTRMFKAIVRRSGLGVSTRSHFRALATGQPSSEIRLTFFTKENCMLCAKAKAVLDEVLQDPLIGEKPWTRNINLEMVDIESPSNKNWFDCYRYDIPVLHIDRDIQTKPVKFMHSLSKSELLEELTEQV</sequence>
<dbReference type="GeneID" id="34518219"/>